<keyword evidence="1" id="KW-0238">DNA-binding</keyword>
<sequence length="454" mass="52143">MVQEICNELDIVIVAMECDTDHVHLFLNTLPTLSPADTMAKIKGVTSKKLREEFPHLQHLPSLWTRSYFVSTAGNVSSETIKHYVESQKTRGVKFVTQTITVKAKLLPTKEQIRLLKQSSSDYIKLINTLVFEMVESKQSTKKSTKDIEANLPSAVKNQAIKDAKSVFSTKVKKNKYKIVPILKRSVCVWNNQNYSFDYTHISIPFMVNGKPTRLKVRTLLIDKHNRNFDLLKHKLGTLRITKKSGKWIAQISVTVPTIEKTGTKILGVDLGLKVPAVAITDDDKVRFFGNGRKNKYMKRKFRSVRKKLGKAKKLNALRQLDDKEQRWMQDQDHKVSREIVDFVTNNTISVIRLKQLTNIRQTARTSRKNEKNLHTWSFFRLAQFIEYKAKLVGIKVEYVTPSYTSQTCPKCTKKNKAQDRKYKCQCGFEKHRDIVGAMNIRYATVVDGNSQSA</sequence>
<evidence type="ECO:0000259" key="2">
    <source>
        <dbReference type="SMART" id="SM01321"/>
    </source>
</evidence>
<dbReference type="Pfam" id="PF07282">
    <property type="entry name" value="Cas12f1-like_TNB"/>
    <property type="match status" value="1"/>
</dbReference>
<evidence type="ECO:0000256" key="1">
    <source>
        <dbReference type="ARBA" id="ARBA00023125"/>
    </source>
</evidence>
<comment type="caution">
    <text evidence="3">The sequence shown here is derived from an EMBL/GenBank/DDBJ whole genome shotgun (WGS) entry which is preliminary data.</text>
</comment>
<dbReference type="AlphaFoldDB" id="A0ABD5I8X4"/>
<dbReference type="InterPro" id="IPR010095">
    <property type="entry name" value="Cas12f1-like_TNB"/>
</dbReference>
<dbReference type="PANTHER" id="PTHR33360:SF2">
    <property type="entry name" value="TRANSPOSASE FOR INSERTION SEQUENCE ELEMENT IS200"/>
    <property type="match status" value="1"/>
</dbReference>
<dbReference type="NCBIfam" id="NF033573">
    <property type="entry name" value="transpos_IS200"/>
    <property type="match status" value="1"/>
</dbReference>
<dbReference type="Gene3D" id="3.30.70.1290">
    <property type="entry name" value="Transposase IS200-like"/>
    <property type="match status" value="1"/>
</dbReference>
<reference evidence="3 4" key="1">
    <citation type="submission" date="2023-10" db="EMBL/GenBank/DDBJ databases">
        <title>Draft Genome Sequence of Bacillus thuringiensis serovar. toumanoffi 4059: Identification of a Novel Cry Protein Candidate.</title>
        <authorList>
            <person name="Murdoch R.W."/>
            <person name="Gemler B."/>
            <person name="Heater B.S."/>
        </authorList>
    </citation>
    <scope>NUCLEOTIDE SEQUENCE [LARGE SCALE GENOMIC DNA]</scope>
    <source>
        <strain evidence="3 4">4059</strain>
    </source>
</reference>
<gene>
    <name evidence="3" type="primary">tnpA</name>
    <name evidence="3" type="ORF">BTTOUR_32985</name>
</gene>
<dbReference type="InterPro" id="IPR036515">
    <property type="entry name" value="Transposase_17_sf"/>
</dbReference>
<dbReference type="Proteomes" id="UP001272716">
    <property type="component" value="Unassembled WGS sequence"/>
</dbReference>
<organism evidence="3 4">
    <name type="scientific">Bacillus thuringiensis serovar toumanoffi</name>
    <dbReference type="NCBI Taxonomy" id="180862"/>
    <lineage>
        <taxon>Bacteria</taxon>
        <taxon>Bacillati</taxon>
        <taxon>Bacillota</taxon>
        <taxon>Bacilli</taxon>
        <taxon>Bacillales</taxon>
        <taxon>Bacillaceae</taxon>
        <taxon>Bacillus</taxon>
        <taxon>Bacillus cereus group</taxon>
    </lineage>
</organism>
<feature type="domain" description="Transposase IS200-like" evidence="2">
    <location>
        <begin position="2"/>
        <end position="88"/>
    </location>
</feature>
<name>A0ABD5I8X4_BACTU</name>
<accession>A0ABD5I8X4</accession>
<protein>
    <submittedName>
        <fullName evidence="3">IS200/IS605 family transposase</fullName>
    </submittedName>
</protein>
<dbReference type="SMART" id="SM01321">
    <property type="entry name" value="Y1_Tnp"/>
    <property type="match status" value="1"/>
</dbReference>
<dbReference type="Pfam" id="PF01797">
    <property type="entry name" value="Y1_Tnp"/>
    <property type="match status" value="1"/>
</dbReference>
<dbReference type="EMBL" id="JAWQCK010000009">
    <property type="protein sequence ID" value="MDW9213568.1"/>
    <property type="molecule type" value="Genomic_DNA"/>
</dbReference>
<dbReference type="InterPro" id="IPR002686">
    <property type="entry name" value="Transposase_17"/>
</dbReference>
<dbReference type="GO" id="GO:0003677">
    <property type="term" value="F:DNA binding"/>
    <property type="evidence" value="ECO:0007669"/>
    <property type="project" value="UniProtKB-KW"/>
</dbReference>
<dbReference type="SUPFAM" id="SSF143422">
    <property type="entry name" value="Transposase IS200-like"/>
    <property type="match status" value="1"/>
</dbReference>
<dbReference type="NCBIfam" id="TIGR01766">
    <property type="entry name" value="IS200/IS605 family accessory protein TnpB-like domain"/>
    <property type="match status" value="1"/>
</dbReference>
<evidence type="ECO:0000313" key="4">
    <source>
        <dbReference type="Proteomes" id="UP001272716"/>
    </source>
</evidence>
<evidence type="ECO:0000313" key="3">
    <source>
        <dbReference type="EMBL" id="MDW9213568.1"/>
    </source>
</evidence>
<dbReference type="PANTHER" id="PTHR33360">
    <property type="entry name" value="TRANSPOSASE FOR INSERTION SEQUENCE ELEMENT IS200"/>
    <property type="match status" value="1"/>
</dbReference>
<dbReference type="NCBIfam" id="NF040570">
    <property type="entry name" value="guided_TnpB"/>
    <property type="match status" value="1"/>
</dbReference>
<proteinExistence type="predicted"/>